<organism evidence="1 2">
    <name type="scientific">Enterococcus gallinarum</name>
    <dbReference type="NCBI Taxonomy" id="1353"/>
    <lineage>
        <taxon>Bacteria</taxon>
        <taxon>Bacillati</taxon>
        <taxon>Bacillota</taxon>
        <taxon>Bacilli</taxon>
        <taxon>Lactobacillales</taxon>
        <taxon>Enterococcaceae</taxon>
        <taxon>Enterococcus</taxon>
    </lineage>
</organism>
<protein>
    <submittedName>
        <fullName evidence="1">Uncharacterized protein</fullName>
    </submittedName>
</protein>
<reference evidence="1 2" key="1">
    <citation type="submission" date="2020-03" db="EMBL/GenBank/DDBJ databases">
        <title>Characterization of ganglioside-mimicking enterococci.</title>
        <authorList>
            <person name="Patry R.T."/>
            <person name="Nothaft H."/>
            <person name="Bridger R."/>
            <person name="Shajahan A."/>
            <person name="Huynh S."/>
            <person name="Sanchez S."/>
            <person name="Azadi P."/>
            <person name="Cooper K."/>
            <person name="Miller W.G."/>
            <person name="Parker C.T."/>
            <person name="Wells L."/>
            <person name="Szymanski C.M."/>
        </authorList>
    </citation>
    <scope>NUCLEOTIDE SEQUENCE [LARGE SCALE GENOMIC DNA]</scope>
    <source>
        <strain evidence="1 2">EGM181</strain>
    </source>
</reference>
<gene>
    <name evidence="1" type="ORF">EGM181_12750</name>
</gene>
<name>A0AAE7MT57_ENTGA</name>
<sequence length="99" mass="11715">MHLEIDQLNRITVIKQIYTALDPSHKNLMENVKRILDSDQPEEVRFRIFMVMYRHTRISLGKVSKMHYGEFLTAGTTESMWQEAKLLYRGLMARKEKTG</sequence>
<dbReference type="Proteomes" id="UP000516696">
    <property type="component" value="Chromosome"/>
</dbReference>
<dbReference type="AlphaFoldDB" id="A0AAE7MT57"/>
<evidence type="ECO:0000313" key="2">
    <source>
        <dbReference type="Proteomes" id="UP000516696"/>
    </source>
</evidence>
<evidence type="ECO:0000313" key="1">
    <source>
        <dbReference type="EMBL" id="QOG29187.1"/>
    </source>
</evidence>
<dbReference type="EMBL" id="CP050485">
    <property type="protein sequence ID" value="QOG29187.1"/>
    <property type="molecule type" value="Genomic_DNA"/>
</dbReference>
<accession>A0AAE7MT57</accession>
<proteinExistence type="predicted"/>